<dbReference type="AlphaFoldDB" id="A0A1M6DX81"/>
<dbReference type="PANTHER" id="PTHR43201:SF5">
    <property type="entry name" value="MEDIUM-CHAIN ACYL-COA LIGASE ACSF2, MITOCHONDRIAL"/>
    <property type="match status" value="1"/>
</dbReference>
<feature type="domain" description="AMP-dependent synthetase/ligase" evidence="3">
    <location>
        <begin position="14"/>
        <end position="386"/>
    </location>
</feature>
<dbReference type="PANTHER" id="PTHR43201">
    <property type="entry name" value="ACYL-COA SYNTHETASE"/>
    <property type="match status" value="1"/>
</dbReference>
<dbReference type="Gene3D" id="3.30.300.30">
    <property type="match status" value="1"/>
</dbReference>
<dbReference type="Pfam" id="PF00501">
    <property type="entry name" value="AMP-binding"/>
    <property type="match status" value="1"/>
</dbReference>
<comment type="similarity">
    <text evidence="1">Belongs to the ATP-dependent AMP-binding enzyme family.</text>
</comment>
<name>A0A1M6DX81_9BACT</name>
<dbReference type="RefSeq" id="WP_073472522.1">
    <property type="nucleotide sequence ID" value="NZ_FQZU01000002.1"/>
</dbReference>
<dbReference type="InterPro" id="IPR000873">
    <property type="entry name" value="AMP-dep_synth/lig_dom"/>
</dbReference>
<dbReference type="InterPro" id="IPR025110">
    <property type="entry name" value="AMP-bd_C"/>
</dbReference>
<reference evidence="6" key="1">
    <citation type="submission" date="2016-11" db="EMBL/GenBank/DDBJ databases">
        <authorList>
            <person name="Varghese N."/>
            <person name="Submissions S."/>
        </authorList>
    </citation>
    <scope>NUCLEOTIDE SEQUENCE [LARGE SCALE GENOMIC DNA]</scope>
    <source>
        <strain evidence="6">DSM 16219</strain>
    </source>
</reference>
<dbReference type="SUPFAM" id="SSF56801">
    <property type="entry name" value="Acetyl-CoA synthetase-like"/>
    <property type="match status" value="1"/>
</dbReference>
<dbReference type="InterPro" id="IPR020845">
    <property type="entry name" value="AMP-binding_CS"/>
</dbReference>
<keyword evidence="6" id="KW-1185">Reference proteome</keyword>
<evidence type="ECO:0000313" key="5">
    <source>
        <dbReference type="EMBL" id="SHI77729.1"/>
    </source>
</evidence>
<dbReference type="Pfam" id="PF13193">
    <property type="entry name" value="AMP-binding_C"/>
    <property type="match status" value="1"/>
</dbReference>
<gene>
    <name evidence="5" type="ORF">SAMN02745216_00482</name>
</gene>
<dbReference type="GO" id="GO:0006631">
    <property type="term" value="P:fatty acid metabolic process"/>
    <property type="evidence" value="ECO:0007669"/>
    <property type="project" value="TreeGrafter"/>
</dbReference>
<dbReference type="Gene3D" id="3.40.50.12780">
    <property type="entry name" value="N-terminal domain of ligase-like"/>
    <property type="match status" value="1"/>
</dbReference>
<evidence type="ECO:0000259" key="3">
    <source>
        <dbReference type="Pfam" id="PF00501"/>
    </source>
</evidence>
<keyword evidence="2" id="KW-0436">Ligase</keyword>
<dbReference type="STRING" id="1121393.SAMN02745216_00482"/>
<dbReference type="Proteomes" id="UP000183994">
    <property type="component" value="Unassembled WGS sequence"/>
</dbReference>
<dbReference type="GO" id="GO:0031956">
    <property type="term" value="F:medium-chain fatty acid-CoA ligase activity"/>
    <property type="evidence" value="ECO:0007669"/>
    <property type="project" value="TreeGrafter"/>
</dbReference>
<dbReference type="FunFam" id="3.30.300.30:FF:000008">
    <property type="entry name" value="2,3-dihydroxybenzoate-AMP ligase"/>
    <property type="match status" value="1"/>
</dbReference>
<evidence type="ECO:0000259" key="4">
    <source>
        <dbReference type="Pfam" id="PF13193"/>
    </source>
</evidence>
<sequence>MSEIIQANTVGEALETAASKRPGSPMFYYEDKEYSYASVNETADRVAMALLKMGFVRGDKIGIIGLNQPEWLYMYFGAVKIGVVITGLSVRYRDTELEYILNQSETRAVLTLASLGEMNYVSFFEGFKPRIPKVKEFIFMGGPGFKGSFSFEDMLETEIDKTRLDQAKAAVEPDDAIMIIYTSGTTGVPKGAVLSHKSQLASARGQAVHTSTCPDDNVALALPFNHVGGITCGAITSLLGMGKYILIPMFSPDHIAAQIKKYGFTTASGVPTMHALVLMNEAYQALDLSQCRMAIVGGSNADDTLLKKMYDSYPNARVMNLYGLSETSGAVVLSPWDGDFETTLKSIGKPIADFEVKVVDELGKEVALGETGELCFKGDAVTKGYYNMPEKTAETFRDGWLHTGDMGYLDEEGFIYLRGRKKEMYIQGGFNVYPVEVENLIARHPKVAMVAGIGVPDEYLGEVGRYYIVPYPDANPTEEEIKAFCKEHLADYKVPREIVFRAELPLTPAGKIQKSKLEEEAKEGK</sequence>
<dbReference type="InterPro" id="IPR042099">
    <property type="entry name" value="ANL_N_sf"/>
</dbReference>
<dbReference type="PROSITE" id="PS00455">
    <property type="entry name" value="AMP_BINDING"/>
    <property type="match status" value="1"/>
</dbReference>
<protein>
    <submittedName>
        <fullName evidence="5">Fatty-acyl-CoA synthase</fullName>
    </submittedName>
</protein>
<evidence type="ECO:0000256" key="1">
    <source>
        <dbReference type="ARBA" id="ARBA00006432"/>
    </source>
</evidence>
<evidence type="ECO:0000313" key="6">
    <source>
        <dbReference type="Proteomes" id="UP000183994"/>
    </source>
</evidence>
<accession>A0A1M6DX81</accession>
<evidence type="ECO:0000256" key="2">
    <source>
        <dbReference type="ARBA" id="ARBA00022598"/>
    </source>
</evidence>
<feature type="domain" description="AMP-binding enzyme C-terminal" evidence="4">
    <location>
        <begin position="436"/>
        <end position="511"/>
    </location>
</feature>
<organism evidence="5 6">
    <name type="scientific">Desulfatibacillum alkenivorans DSM 16219</name>
    <dbReference type="NCBI Taxonomy" id="1121393"/>
    <lineage>
        <taxon>Bacteria</taxon>
        <taxon>Pseudomonadati</taxon>
        <taxon>Thermodesulfobacteriota</taxon>
        <taxon>Desulfobacteria</taxon>
        <taxon>Desulfobacterales</taxon>
        <taxon>Desulfatibacillaceae</taxon>
        <taxon>Desulfatibacillum</taxon>
    </lineage>
</organism>
<proteinExistence type="inferred from homology"/>
<dbReference type="OrthoDB" id="9799237at2"/>
<dbReference type="InterPro" id="IPR045851">
    <property type="entry name" value="AMP-bd_C_sf"/>
</dbReference>
<dbReference type="EMBL" id="FQZU01000002">
    <property type="protein sequence ID" value="SHI77729.1"/>
    <property type="molecule type" value="Genomic_DNA"/>
</dbReference>